<comment type="caution">
    <text evidence="1">The sequence shown here is derived from an EMBL/GenBank/DDBJ whole genome shotgun (WGS) entry which is preliminary data.</text>
</comment>
<gene>
    <name evidence="1" type="ORF">B9R14_12050</name>
</gene>
<dbReference type="AlphaFoldDB" id="A0A2S8RC79"/>
<accession>A0A2S8RC79</accession>
<name>A0A2S8RC79_9FIRM</name>
<sequence length="82" mass="9297">MFSNAKYNGLTGCPFTASIYLTRKDGKLINLQIATDSCEVMILGNSAVYYYGQETRDSGTEDIVSRQDILKKIFYQINLEEK</sequence>
<evidence type="ECO:0000313" key="2">
    <source>
        <dbReference type="Proteomes" id="UP000239720"/>
    </source>
</evidence>
<dbReference type="Proteomes" id="UP000239720">
    <property type="component" value="Unassembled WGS sequence"/>
</dbReference>
<reference evidence="1 2" key="1">
    <citation type="journal article" date="2018" name="Syst. Appl. Microbiol.">
        <title>Characterization and high-quality draft genome sequence of Herbivorax saccincola A7, an anaerobic, alkaliphilic, thermophilic, cellulolytic, and xylanolytic bacterium.</title>
        <authorList>
            <person name="Aikawa S."/>
            <person name="Baramee S."/>
            <person name="Sermsathanaswadi J."/>
            <person name="Thianheng P."/>
            <person name="Tachaapaikoon C."/>
            <person name="Shikata A."/>
            <person name="Waeonukul R."/>
            <person name="Pason P."/>
            <person name="Ratanakhanokchai K."/>
            <person name="Kosugi A."/>
        </authorList>
    </citation>
    <scope>NUCLEOTIDE SEQUENCE [LARGE SCALE GENOMIC DNA]</scope>
    <source>
        <strain evidence="1 2">A7</strain>
    </source>
</reference>
<proteinExistence type="predicted"/>
<evidence type="ECO:0000313" key="1">
    <source>
        <dbReference type="EMBL" id="PQQ67406.1"/>
    </source>
</evidence>
<dbReference type="RefSeq" id="WP_101300882.1">
    <property type="nucleotide sequence ID" value="NZ_CP025197.1"/>
</dbReference>
<organism evidence="1 2">
    <name type="scientific">Acetivibrio saccincola</name>
    <dbReference type="NCBI Taxonomy" id="1677857"/>
    <lineage>
        <taxon>Bacteria</taxon>
        <taxon>Bacillati</taxon>
        <taxon>Bacillota</taxon>
        <taxon>Clostridia</taxon>
        <taxon>Eubacteriales</taxon>
        <taxon>Oscillospiraceae</taxon>
        <taxon>Acetivibrio</taxon>
    </lineage>
</organism>
<protein>
    <submittedName>
        <fullName evidence="1">Uncharacterized protein</fullName>
    </submittedName>
</protein>
<dbReference type="EMBL" id="NEMB01000003">
    <property type="protein sequence ID" value="PQQ67406.1"/>
    <property type="molecule type" value="Genomic_DNA"/>
</dbReference>